<dbReference type="PANTHER" id="PTHR43806:SF11">
    <property type="entry name" value="CEREVISIN-RELATED"/>
    <property type="match status" value="1"/>
</dbReference>
<reference evidence="7" key="1">
    <citation type="submission" date="2022-03" db="EMBL/GenBank/DDBJ databases">
        <title>Draft genome sequence of Aduncisulcus paluster, a free-living microaerophilic Fornicata.</title>
        <authorList>
            <person name="Yuyama I."/>
            <person name="Kume K."/>
            <person name="Tamura T."/>
            <person name="Inagaki Y."/>
            <person name="Hashimoto T."/>
        </authorList>
    </citation>
    <scope>NUCLEOTIDE SEQUENCE</scope>
    <source>
        <strain evidence="7">NY0171</strain>
    </source>
</reference>
<feature type="non-terminal residue" evidence="7">
    <location>
        <position position="145"/>
    </location>
</feature>
<keyword evidence="2" id="KW-0645">Protease</keyword>
<dbReference type="SUPFAM" id="SSF52743">
    <property type="entry name" value="Subtilisin-like"/>
    <property type="match status" value="1"/>
</dbReference>
<dbReference type="PRINTS" id="PR00723">
    <property type="entry name" value="SUBTILISIN"/>
</dbReference>
<accession>A0ABQ5KZJ1</accession>
<comment type="similarity">
    <text evidence="1 5">Belongs to the peptidase S8 family.</text>
</comment>
<name>A0ABQ5KZJ1_9EUKA</name>
<evidence type="ECO:0000256" key="2">
    <source>
        <dbReference type="ARBA" id="ARBA00022670"/>
    </source>
</evidence>
<dbReference type="InterPro" id="IPR000209">
    <property type="entry name" value="Peptidase_S8/S53_dom"/>
</dbReference>
<proteinExistence type="inferred from homology"/>
<feature type="non-terminal residue" evidence="7">
    <location>
        <position position="1"/>
    </location>
</feature>
<dbReference type="InterPro" id="IPR015500">
    <property type="entry name" value="Peptidase_S8_subtilisin-rel"/>
</dbReference>
<evidence type="ECO:0000259" key="6">
    <source>
        <dbReference type="Pfam" id="PF00082"/>
    </source>
</evidence>
<dbReference type="PROSITE" id="PS00137">
    <property type="entry name" value="SUBTILASE_HIS"/>
    <property type="match status" value="1"/>
</dbReference>
<keyword evidence="3" id="KW-0378">Hydrolase</keyword>
<dbReference type="InterPro" id="IPR050131">
    <property type="entry name" value="Peptidase_S8_subtilisin-like"/>
</dbReference>
<dbReference type="InterPro" id="IPR023827">
    <property type="entry name" value="Peptidase_S8_Asp-AS"/>
</dbReference>
<feature type="domain" description="Peptidase S8/S53" evidence="6">
    <location>
        <begin position="42"/>
        <end position="145"/>
    </location>
</feature>
<dbReference type="Pfam" id="PF00082">
    <property type="entry name" value="Peptidase_S8"/>
    <property type="match status" value="1"/>
</dbReference>
<evidence type="ECO:0000256" key="4">
    <source>
        <dbReference type="ARBA" id="ARBA00022825"/>
    </source>
</evidence>
<dbReference type="InterPro" id="IPR022398">
    <property type="entry name" value="Peptidase_S8_His-AS"/>
</dbReference>
<keyword evidence="8" id="KW-1185">Reference proteome</keyword>
<keyword evidence="4" id="KW-0720">Serine protease</keyword>
<evidence type="ECO:0000256" key="3">
    <source>
        <dbReference type="ARBA" id="ARBA00022801"/>
    </source>
</evidence>
<evidence type="ECO:0000313" key="7">
    <source>
        <dbReference type="EMBL" id="GKT37841.1"/>
    </source>
</evidence>
<protein>
    <submittedName>
        <fullName evidence="7">Peptidase S8, subtilisin-related like protein</fullName>
    </submittedName>
</protein>
<dbReference type="InterPro" id="IPR036852">
    <property type="entry name" value="Peptidase_S8/S53_dom_sf"/>
</dbReference>
<dbReference type="Proteomes" id="UP001057375">
    <property type="component" value="Unassembled WGS sequence"/>
</dbReference>
<evidence type="ECO:0000313" key="8">
    <source>
        <dbReference type="Proteomes" id="UP001057375"/>
    </source>
</evidence>
<comment type="caution">
    <text evidence="7">The sequence shown here is derived from an EMBL/GenBank/DDBJ whole genome shotgun (WGS) entry which is preliminary data.</text>
</comment>
<evidence type="ECO:0000256" key="5">
    <source>
        <dbReference type="PROSITE-ProRule" id="PRU01240"/>
    </source>
</evidence>
<sequence>TQGVKAVYRVNEYERPEPDMKYSGEYVNLDKALNYRNGKYDGRGTVVAVIDSGVDYNHKDMRLDYPENAKLSENAVTARIHDNNLGGKYFTEKVPYGYNYFDKNDQVIDKGDGASMHGMHVAGTVAANGNDEGINGIAPEAQVLA</sequence>
<evidence type="ECO:0000256" key="1">
    <source>
        <dbReference type="ARBA" id="ARBA00011073"/>
    </source>
</evidence>
<dbReference type="PROSITE" id="PS00136">
    <property type="entry name" value="SUBTILASE_ASP"/>
    <property type="match status" value="1"/>
</dbReference>
<dbReference type="Gene3D" id="3.40.50.200">
    <property type="entry name" value="Peptidase S8/S53 domain"/>
    <property type="match status" value="1"/>
</dbReference>
<gene>
    <name evidence="7" type="ORF">ADUPG1_003779</name>
</gene>
<dbReference type="PANTHER" id="PTHR43806">
    <property type="entry name" value="PEPTIDASE S8"/>
    <property type="match status" value="1"/>
</dbReference>
<organism evidence="7 8">
    <name type="scientific">Aduncisulcus paluster</name>
    <dbReference type="NCBI Taxonomy" id="2918883"/>
    <lineage>
        <taxon>Eukaryota</taxon>
        <taxon>Metamonada</taxon>
        <taxon>Carpediemonas-like organisms</taxon>
        <taxon>Aduncisulcus</taxon>
    </lineage>
</organism>
<comment type="caution">
    <text evidence="5">Lacks conserved residue(s) required for the propagation of feature annotation.</text>
</comment>
<dbReference type="EMBL" id="BQXS01005320">
    <property type="protein sequence ID" value="GKT37841.1"/>
    <property type="molecule type" value="Genomic_DNA"/>
</dbReference>
<dbReference type="PROSITE" id="PS51892">
    <property type="entry name" value="SUBTILASE"/>
    <property type="match status" value="1"/>
</dbReference>